<dbReference type="EMBL" id="ML977184">
    <property type="protein sequence ID" value="KAF1982430.1"/>
    <property type="molecule type" value="Genomic_DNA"/>
</dbReference>
<dbReference type="PANTHER" id="PTHR10622:SF10">
    <property type="entry name" value="HET DOMAIN-CONTAINING PROTEIN"/>
    <property type="match status" value="1"/>
</dbReference>
<dbReference type="OrthoDB" id="20872at2759"/>
<organism evidence="3 4">
    <name type="scientific">Aulographum hederae CBS 113979</name>
    <dbReference type="NCBI Taxonomy" id="1176131"/>
    <lineage>
        <taxon>Eukaryota</taxon>
        <taxon>Fungi</taxon>
        <taxon>Dikarya</taxon>
        <taxon>Ascomycota</taxon>
        <taxon>Pezizomycotina</taxon>
        <taxon>Dothideomycetes</taxon>
        <taxon>Pleosporomycetidae</taxon>
        <taxon>Aulographales</taxon>
        <taxon>Aulographaceae</taxon>
    </lineage>
</organism>
<gene>
    <name evidence="3" type="ORF">K402DRAFT_448677</name>
</gene>
<evidence type="ECO:0000259" key="1">
    <source>
        <dbReference type="Pfam" id="PF06985"/>
    </source>
</evidence>
<evidence type="ECO:0000313" key="3">
    <source>
        <dbReference type="EMBL" id="KAF1982430.1"/>
    </source>
</evidence>
<proteinExistence type="predicted"/>
<dbReference type="InterPro" id="IPR010730">
    <property type="entry name" value="HET"/>
</dbReference>
<dbReference type="AlphaFoldDB" id="A0A6G1GNP2"/>
<dbReference type="InterPro" id="IPR058525">
    <property type="entry name" value="DUF8212"/>
</dbReference>
<evidence type="ECO:0000259" key="2">
    <source>
        <dbReference type="Pfam" id="PF26640"/>
    </source>
</evidence>
<feature type="domain" description="DUF8212" evidence="2">
    <location>
        <begin position="232"/>
        <end position="258"/>
    </location>
</feature>
<name>A0A6G1GNP2_9PEZI</name>
<evidence type="ECO:0000313" key="4">
    <source>
        <dbReference type="Proteomes" id="UP000800041"/>
    </source>
</evidence>
<protein>
    <submittedName>
        <fullName evidence="3">Uncharacterized protein</fullName>
    </submittedName>
</protein>
<dbReference type="Pfam" id="PF06985">
    <property type="entry name" value="HET"/>
    <property type="match status" value="1"/>
</dbReference>
<reference evidence="3" key="1">
    <citation type="journal article" date="2020" name="Stud. Mycol.">
        <title>101 Dothideomycetes genomes: a test case for predicting lifestyles and emergence of pathogens.</title>
        <authorList>
            <person name="Haridas S."/>
            <person name="Albert R."/>
            <person name="Binder M."/>
            <person name="Bloem J."/>
            <person name="Labutti K."/>
            <person name="Salamov A."/>
            <person name="Andreopoulos B."/>
            <person name="Baker S."/>
            <person name="Barry K."/>
            <person name="Bills G."/>
            <person name="Bluhm B."/>
            <person name="Cannon C."/>
            <person name="Castanera R."/>
            <person name="Culley D."/>
            <person name="Daum C."/>
            <person name="Ezra D."/>
            <person name="Gonzalez J."/>
            <person name="Henrissat B."/>
            <person name="Kuo A."/>
            <person name="Liang C."/>
            <person name="Lipzen A."/>
            <person name="Lutzoni F."/>
            <person name="Magnuson J."/>
            <person name="Mondo S."/>
            <person name="Nolan M."/>
            <person name="Ohm R."/>
            <person name="Pangilinan J."/>
            <person name="Park H.-J."/>
            <person name="Ramirez L."/>
            <person name="Alfaro M."/>
            <person name="Sun H."/>
            <person name="Tritt A."/>
            <person name="Yoshinaga Y."/>
            <person name="Zwiers L.-H."/>
            <person name="Turgeon B."/>
            <person name="Goodwin S."/>
            <person name="Spatafora J."/>
            <person name="Crous P."/>
            <person name="Grigoriev I."/>
        </authorList>
    </citation>
    <scope>NUCLEOTIDE SEQUENCE</scope>
    <source>
        <strain evidence="3">CBS 113979</strain>
    </source>
</reference>
<accession>A0A6G1GNP2</accession>
<keyword evidence="4" id="KW-1185">Reference proteome</keyword>
<dbReference type="PANTHER" id="PTHR10622">
    <property type="entry name" value="HET DOMAIN-CONTAINING PROTEIN"/>
    <property type="match status" value="1"/>
</dbReference>
<feature type="domain" description="Heterokaryon incompatibility" evidence="1">
    <location>
        <begin position="26"/>
        <end position="124"/>
    </location>
</feature>
<sequence>MRFLNTSTLKFEYVADAELDQPENRYAILSHRWGADEEEVTYDDMISMITYNDLWNLEGVGVSTKKGFAKIKGFCRYAAAVGCCYGWIDTCCINKGNSTELSEAINSMYMWYEASHICVAYLEDVPKKPFAESEWFDRGWTLQELIAPKIVGFFDQSWNLIGTKESLQKVLFDITKIPTKVLSHQAELRTCSVAQRMSWAASRKTKRVEDRAYSLMGLFDVNMSMIYGERDKAFLRLQQHILQKTKDESLFAWEMDYLVPFSGLYAPSPSCFKNCHDIILKPVTRCGSLSFIPCSLSKATTFGYQTPQP</sequence>
<dbReference type="Pfam" id="PF26640">
    <property type="entry name" value="DUF8212"/>
    <property type="match status" value="1"/>
</dbReference>
<dbReference type="Proteomes" id="UP000800041">
    <property type="component" value="Unassembled WGS sequence"/>
</dbReference>